<evidence type="ECO:0000256" key="5">
    <source>
        <dbReference type="HAMAP-Rule" id="MF_00340"/>
    </source>
</evidence>
<dbReference type="InterPro" id="IPR044957">
    <property type="entry name" value="Ribosomal_bL32_bact"/>
</dbReference>
<dbReference type="InterPro" id="IPR011332">
    <property type="entry name" value="Ribosomal_zn-bd"/>
</dbReference>
<dbReference type="SUPFAM" id="SSF57829">
    <property type="entry name" value="Zn-binding ribosomal proteins"/>
    <property type="match status" value="1"/>
</dbReference>
<dbReference type="GO" id="GO:0006412">
    <property type="term" value="P:translation"/>
    <property type="evidence" value="ECO:0007669"/>
    <property type="project" value="UniProtKB-UniRule"/>
</dbReference>
<dbReference type="PANTHER" id="PTHR35534:SF1">
    <property type="entry name" value="LARGE RIBOSOMAL SUBUNIT PROTEIN BL32"/>
    <property type="match status" value="1"/>
</dbReference>
<proteinExistence type="inferred from homology"/>
<evidence type="ECO:0000256" key="3">
    <source>
        <dbReference type="ARBA" id="ARBA00023274"/>
    </source>
</evidence>
<keyword evidence="7" id="KW-1185">Reference proteome</keyword>
<name>A0A7W9SQB0_ARMRO</name>
<organism evidence="6 7">
    <name type="scientific">Armatimonas rosea</name>
    <dbReference type="NCBI Taxonomy" id="685828"/>
    <lineage>
        <taxon>Bacteria</taxon>
        <taxon>Bacillati</taxon>
        <taxon>Armatimonadota</taxon>
        <taxon>Armatimonadia</taxon>
        <taxon>Armatimonadales</taxon>
        <taxon>Armatimonadaceae</taxon>
        <taxon>Armatimonas</taxon>
    </lineage>
</organism>
<dbReference type="GO" id="GO:0015934">
    <property type="term" value="C:large ribosomal subunit"/>
    <property type="evidence" value="ECO:0007669"/>
    <property type="project" value="InterPro"/>
</dbReference>
<evidence type="ECO:0000313" key="7">
    <source>
        <dbReference type="Proteomes" id="UP000520814"/>
    </source>
</evidence>
<evidence type="ECO:0000256" key="4">
    <source>
        <dbReference type="ARBA" id="ARBA00035178"/>
    </source>
</evidence>
<comment type="similarity">
    <text evidence="1 5">Belongs to the bacterial ribosomal protein bL32 family.</text>
</comment>
<dbReference type="PANTHER" id="PTHR35534">
    <property type="entry name" value="50S RIBOSOMAL PROTEIN L32"/>
    <property type="match status" value="1"/>
</dbReference>
<dbReference type="NCBIfam" id="TIGR01031">
    <property type="entry name" value="rpmF_bact"/>
    <property type="match status" value="1"/>
</dbReference>
<protein>
    <recommendedName>
        <fullName evidence="4 5">Large ribosomal subunit protein bL32</fullName>
    </recommendedName>
</protein>
<dbReference type="RefSeq" id="WP_184195524.1">
    <property type="nucleotide sequence ID" value="NZ_JACHGW010000002.1"/>
</dbReference>
<accession>A0A7W9SQB0</accession>
<gene>
    <name evidence="5" type="primary">rpmF</name>
    <name evidence="6" type="ORF">HNQ39_002276</name>
</gene>
<dbReference type="AlphaFoldDB" id="A0A7W9SQB0"/>
<comment type="caution">
    <text evidence="6">The sequence shown here is derived from an EMBL/GenBank/DDBJ whole genome shotgun (WGS) entry which is preliminary data.</text>
</comment>
<evidence type="ECO:0000256" key="1">
    <source>
        <dbReference type="ARBA" id="ARBA00008560"/>
    </source>
</evidence>
<dbReference type="InterPro" id="IPR002677">
    <property type="entry name" value="Ribosomal_bL32"/>
</dbReference>
<sequence>MPLPKRRHSSTRQAKRRTHYKLTPPTLTYCKRCNEMARSHYICASCGYYNGRQWLTPKAEAEA</sequence>
<reference evidence="6 7" key="1">
    <citation type="submission" date="2020-08" db="EMBL/GenBank/DDBJ databases">
        <title>Genomic Encyclopedia of Type Strains, Phase IV (KMG-IV): sequencing the most valuable type-strain genomes for metagenomic binning, comparative biology and taxonomic classification.</title>
        <authorList>
            <person name="Goeker M."/>
        </authorList>
    </citation>
    <scope>NUCLEOTIDE SEQUENCE [LARGE SCALE GENOMIC DNA]</scope>
    <source>
        <strain evidence="6 7">DSM 23562</strain>
    </source>
</reference>
<evidence type="ECO:0000313" key="6">
    <source>
        <dbReference type="EMBL" id="MBB6050485.1"/>
    </source>
</evidence>
<dbReference type="HAMAP" id="MF_00340">
    <property type="entry name" value="Ribosomal_bL32"/>
    <property type="match status" value="1"/>
</dbReference>
<dbReference type="GO" id="GO:0003735">
    <property type="term" value="F:structural constituent of ribosome"/>
    <property type="evidence" value="ECO:0007669"/>
    <property type="project" value="InterPro"/>
</dbReference>
<dbReference type="Pfam" id="PF01783">
    <property type="entry name" value="Ribosomal_L32p"/>
    <property type="match status" value="1"/>
</dbReference>
<dbReference type="EMBL" id="JACHGW010000002">
    <property type="protein sequence ID" value="MBB6050485.1"/>
    <property type="molecule type" value="Genomic_DNA"/>
</dbReference>
<evidence type="ECO:0000256" key="2">
    <source>
        <dbReference type="ARBA" id="ARBA00022980"/>
    </source>
</evidence>
<keyword evidence="2 5" id="KW-0689">Ribosomal protein</keyword>
<keyword evidence="3 5" id="KW-0687">Ribonucleoprotein</keyword>
<dbReference type="Proteomes" id="UP000520814">
    <property type="component" value="Unassembled WGS sequence"/>
</dbReference>